<dbReference type="PANTHER" id="PTHR37813">
    <property type="entry name" value="FELS-2 PROPHAGE PROTEIN"/>
    <property type="match status" value="1"/>
</dbReference>
<dbReference type="PANTHER" id="PTHR37813:SF1">
    <property type="entry name" value="FELS-2 PROPHAGE PROTEIN"/>
    <property type="match status" value="1"/>
</dbReference>
<keyword evidence="1" id="KW-0472">Membrane</keyword>
<name>A0ABY5D9V1_9ACTN</name>
<evidence type="ECO:0000313" key="3">
    <source>
        <dbReference type="EMBL" id="USY21124.1"/>
    </source>
</evidence>
<dbReference type="RefSeq" id="WP_254420071.1">
    <property type="nucleotide sequence ID" value="NZ_BAAAJB010000020.1"/>
</dbReference>
<feature type="transmembrane region" description="Helical" evidence="1">
    <location>
        <begin position="690"/>
        <end position="713"/>
    </location>
</feature>
<dbReference type="EMBL" id="CP099837">
    <property type="protein sequence ID" value="USY21124.1"/>
    <property type="molecule type" value="Genomic_DNA"/>
</dbReference>
<keyword evidence="1" id="KW-1133">Transmembrane helix</keyword>
<keyword evidence="1" id="KW-0812">Transmembrane</keyword>
<dbReference type="Pfam" id="PF20155">
    <property type="entry name" value="TMP_3"/>
    <property type="match status" value="1"/>
</dbReference>
<dbReference type="Proteomes" id="UP001055940">
    <property type="component" value="Chromosome"/>
</dbReference>
<evidence type="ECO:0000256" key="1">
    <source>
        <dbReference type="SAM" id="Phobius"/>
    </source>
</evidence>
<organism evidence="3 4">
    <name type="scientific">Nocardiopsis exhalans</name>
    <dbReference type="NCBI Taxonomy" id="163604"/>
    <lineage>
        <taxon>Bacteria</taxon>
        <taxon>Bacillati</taxon>
        <taxon>Actinomycetota</taxon>
        <taxon>Actinomycetes</taxon>
        <taxon>Streptosporangiales</taxon>
        <taxon>Nocardiopsidaceae</taxon>
        <taxon>Nocardiopsis</taxon>
    </lineage>
</organism>
<accession>A0ABY5D9V1</accession>
<keyword evidence="4" id="KW-1185">Reference proteome</keyword>
<gene>
    <name evidence="3" type="ORF">NE857_05640</name>
</gene>
<feature type="transmembrane region" description="Helical" evidence="1">
    <location>
        <begin position="857"/>
        <end position="878"/>
    </location>
</feature>
<protein>
    <submittedName>
        <fullName evidence="3">Tape measure protein</fullName>
    </submittedName>
</protein>
<sequence>MTEKKIAVVLITDLSKVGSEIEKQLKKALAPAEKAGESIGKKLTKGFTKQTVAFTKSGHEMAKNFAHATGPIERAIANFSAGFSGTQVTGLGGQLGGAVRKSLTEAEKGLDGLSKAVDNTALRIGTGLGRGMLSMGKAGYKAFQHVSEGARLLSIAGLVVWQTYDGLLPRLRAVAKLGGLALRPLQVGFLAAQVRAINFSYSVAEAMGDGLRSVRKWGQELPGTISKAFQDGVASVKAFTSSLKQAWTDAGGFTGVMSALGQRMKDGFSAGVAALTSLRTNIGQAWKDIGGFRGAVSSLWNGLRTGASAAANAFGGVRAAAANAFNFLKTVATNGFNQMWQSAANASKGITNVFAQAFKGLTKLVPDLKLENIGKGIAAGFARLDSMDMLSSRLERITGSGQQAAKVISDLAQSASRFSFDQATVGNFGARLLEAGVSGQRLIPILETIGNVAAHTGKTTAAGFDEVGNAFLEMSRAGTVSEAHLESLSKLGINALDILAKQSGESAAEMSQRISNGALDSERAMEMLVQGLSEGSDSLAGSMDDLNNTVGGSFRKLKDAALAALGTLFAPLQGPISSGVDWVIEKLQRLPDFMAEMSALFGPAMSNLGAIFGPLAQQIGSALGTALGAAREALAALAPHFENFTAFLRDNKEIVALFAAAIGTFVVGLGLATGAIQLMTVANNLLRASFLGHPIGMLIAGVAALVAGLIYAYNNFEGFRNVVDAVWEGLMSAVEPVVSFFQETVWPLLVEGWNRLLEAAEPVVEAVKEFFAGMGEEGGAFAEKITEITDWIGERMTQLADIFQGVLDIIGALWSEHGDGIMATVQMYLGFVSALWSGVWTALVGVLSGVWTMIQGIIEGALGVIQGIINVFAGVLTGDWSRAWEGVKQIFSGAGTALLGLVQGFWQAIVGVFRGLGATLMGIWNSIWNAVRGPVSRAVTVVLNLVNGLKSKLFNAGKNVIRGLIDGLKSMISAVSNTMSNIAQTIRDKLPFSPAKDGPLRRYPPHRGGRNIARYLADGLARETRAVDRAALGLADTIHARVPASLEVRRHAASTGGAAAAQPTIQVVNHYPQAEPTSATVNRSLQYAAAIGVV</sequence>
<feature type="transmembrane region" description="Helical" evidence="1">
    <location>
        <begin position="828"/>
        <end position="850"/>
    </location>
</feature>
<feature type="domain" description="Tape measure protein N-terminal" evidence="2">
    <location>
        <begin position="381"/>
        <end position="567"/>
    </location>
</feature>
<evidence type="ECO:0000313" key="4">
    <source>
        <dbReference type="Proteomes" id="UP001055940"/>
    </source>
</evidence>
<dbReference type="InterPro" id="IPR013491">
    <property type="entry name" value="Tape_meas_N"/>
</dbReference>
<evidence type="ECO:0000259" key="2">
    <source>
        <dbReference type="Pfam" id="PF20155"/>
    </source>
</evidence>
<feature type="transmembrane region" description="Helical" evidence="1">
    <location>
        <begin position="654"/>
        <end position="678"/>
    </location>
</feature>
<feature type="transmembrane region" description="Helical" evidence="1">
    <location>
        <begin position="890"/>
        <end position="913"/>
    </location>
</feature>
<proteinExistence type="predicted"/>
<reference evidence="3" key="1">
    <citation type="submission" date="2022-06" db="EMBL/GenBank/DDBJ databases">
        <authorList>
            <person name="Ping M."/>
        </authorList>
    </citation>
    <scope>NUCLEOTIDE SEQUENCE</scope>
    <source>
        <strain evidence="3">JCM11759T</strain>
    </source>
</reference>